<organism evidence="2 3">
    <name type="scientific">Flavivirga eckloniae</name>
    <dbReference type="NCBI Taxonomy" id="1803846"/>
    <lineage>
        <taxon>Bacteria</taxon>
        <taxon>Pseudomonadati</taxon>
        <taxon>Bacteroidota</taxon>
        <taxon>Flavobacteriia</taxon>
        <taxon>Flavobacteriales</taxon>
        <taxon>Flavobacteriaceae</taxon>
        <taxon>Flavivirga</taxon>
    </lineage>
</organism>
<reference evidence="2 3" key="1">
    <citation type="submission" date="2018-01" db="EMBL/GenBank/DDBJ databases">
        <title>Complete genome sequence of Flavivirga eckloniae ECD14 isolated from seaweed Ecklonia cava.</title>
        <authorList>
            <person name="Lee J.H."/>
            <person name="Baik K.S."/>
            <person name="Seong C.N."/>
        </authorList>
    </citation>
    <scope>NUCLEOTIDE SEQUENCE [LARGE SCALE GENOMIC DNA]</scope>
    <source>
        <strain evidence="2 3">ECD14</strain>
    </source>
</reference>
<dbReference type="Proteomes" id="UP000235826">
    <property type="component" value="Chromosome"/>
</dbReference>
<dbReference type="KEGG" id="fek:C1H87_08975"/>
<evidence type="ECO:0000313" key="2">
    <source>
        <dbReference type="EMBL" id="AUP78825.1"/>
    </source>
</evidence>
<accession>A0A2K9PP62</accession>
<evidence type="ECO:0000313" key="3">
    <source>
        <dbReference type="Proteomes" id="UP000235826"/>
    </source>
</evidence>
<dbReference type="EMBL" id="CP025791">
    <property type="protein sequence ID" value="AUP78825.1"/>
    <property type="molecule type" value="Genomic_DNA"/>
</dbReference>
<feature type="coiled-coil region" evidence="1">
    <location>
        <begin position="213"/>
        <end position="260"/>
    </location>
</feature>
<dbReference type="AlphaFoldDB" id="A0A2K9PP62"/>
<keyword evidence="3" id="KW-1185">Reference proteome</keyword>
<evidence type="ECO:0008006" key="4">
    <source>
        <dbReference type="Google" id="ProtNLM"/>
    </source>
</evidence>
<gene>
    <name evidence="2" type="ORF">C1H87_08975</name>
</gene>
<dbReference type="OrthoDB" id="767035at2"/>
<protein>
    <recommendedName>
        <fullName evidence="4">BZIP transcription factor</fullName>
    </recommendedName>
</protein>
<name>A0A2K9PP62_9FLAO</name>
<keyword evidence="1" id="KW-0175">Coiled coil</keyword>
<dbReference type="RefSeq" id="WP_102755480.1">
    <property type="nucleotide sequence ID" value="NZ_CP025791.1"/>
</dbReference>
<proteinExistence type="predicted"/>
<sequence>MKKLFLVTLFIGGIGFAQITDTGDKVGIGTANPYQKLHVNGAIGIGLLNGTYIEGFKINYVDGGSGTTTFMSSRWGGDIYFKRSSSEGERTQFSFGGANEHYMGLYNSNNQVKVLFRSGGNSYINGGNVGIGTTAPDMKLAVKGKIHAEEVKIDLNVPAPDYVFKEGYNLISIKELEKFIEENSHLPEMPSAKEFEENGIMQAEMDMNLLKKIEELTLYTIEQQKKIESLEEQVSKVNMLKEENKTLKCLIERITKLEEQLKTIQK</sequence>
<evidence type="ECO:0000256" key="1">
    <source>
        <dbReference type="SAM" id="Coils"/>
    </source>
</evidence>